<dbReference type="GO" id="GO:0004803">
    <property type="term" value="F:transposase activity"/>
    <property type="evidence" value="ECO:0007669"/>
    <property type="project" value="InterPro"/>
</dbReference>
<reference evidence="2" key="1">
    <citation type="submission" date="2017-09" db="EMBL/GenBank/DDBJ databases">
        <title>Depth-based differentiation of microbial function through sediment-hosted aquifers and enrichment of novel symbionts in the deep terrestrial subsurface.</title>
        <authorList>
            <person name="Probst A.J."/>
            <person name="Ladd B."/>
            <person name="Jarett J.K."/>
            <person name="Geller-Mcgrath D.E."/>
            <person name="Sieber C.M.K."/>
            <person name="Emerson J.B."/>
            <person name="Anantharaman K."/>
            <person name="Thomas B.C."/>
            <person name="Malmstrom R."/>
            <person name="Stieglmeier M."/>
            <person name="Klingl A."/>
            <person name="Woyke T."/>
            <person name="Ryan C.M."/>
            <person name="Banfield J.F."/>
        </authorList>
    </citation>
    <scope>NUCLEOTIDE SEQUENCE [LARGE SCALE GENOMIC DNA]</scope>
</reference>
<dbReference type="InterPro" id="IPR002514">
    <property type="entry name" value="Transposase_8"/>
</dbReference>
<sequence length="134" mass="15560">KLMPDILNLQSICYCKFIISINKYMSNEKLEVKIGSRKKKSYTAQFKLDRALDALRGNVADIARKYDLNANLLYLWRDQLIERGPQVFETTPDQVVGELKTKVARLEQMLGKKEVGLNLLKNFSNFYSYRNMSS</sequence>
<dbReference type="SUPFAM" id="SSF48295">
    <property type="entry name" value="TrpR-like"/>
    <property type="match status" value="1"/>
</dbReference>
<accession>A0A2M6WNX9</accession>
<evidence type="ECO:0000313" key="2">
    <source>
        <dbReference type="Proteomes" id="UP000228900"/>
    </source>
</evidence>
<proteinExistence type="predicted"/>
<dbReference type="AlphaFoldDB" id="A0A2M6WNX9"/>
<name>A0A2M6WNX9_9BACT</name>
<evidence type="ECO:0000313" key="1">
    <source>
        <dbReference type="EMBL" id="PIT94482.1"/>
    </source>
</evidence>
<protein>
    <recommendedName>
        <fullName evidence="3">Transposase</fullName>
    </recommendedName>
</protein>
<dbReference type="GO" id="GO:0006313">
    <property type="term" value="P:DNA transposition"/>
    <property type="evidence" value="ECO:0007669"/>
    <property type="project" value="InterPro"/>
</dbReference>
<dbReference type="Proteomes" id="UP000228900">
    <property type="component" value="Unassembled WGS sequence"/>
</dbReference>
<dbReference type="InterPro" id="IPR010921">
    <property type="entry name" value="Trp_repressor/repl_initiator"/>
</dbReference>
<gene>
    <name evidence="1" type="ORF">COT98_03385</name>
</gene>
<dbReference type="Pfam" id="PF01527">
    <property type="entry name" value="HTH_Tnp_1"/>
    <property type="match status" value="1"/>
</dbReference>
<comment type="caution">
    <text evidence="1">The sequence shown here is derived from an EMBL/GenBank/DDBJ whole genome shotgun (WGS) entry which is preliminary data.</text>
</comment>
<evidence type="ECO:0008006" key="3">
    <source>
        <dbReference type="Google" id="ProtNLM"/>
    </source>
</evidence>
<feature type="non-terminal residue" evidence="1">
    <location>
        <position position="1"/>
    </location>
</feature>
<organism evidence="1 2">
    <name type="scientific">Candidatus Falkowbacteria bacterium CG10_big_fil_rev_8_21_14_0_10_39_9</name>
    <dbReference type="NCBI Taxonomy" id="1974566"/>
    <lineage>
        <taxon>Bacteria</taxon>
        <taxon>Candidatus Falkowiibacteriota</taxon>
    </lineage>
</organism>
<dbReference type="EMBL" id="PFAQ01000046">
    <property type="protein sequence ID" value="PIT94482.1"/>
    <property type="molecule type" value="Genomic_DNA"/>
</dbReference>
<dbReference type="GO" id="GO:0043565">
    <property type="term" value="F:sequence-specific DNA binding"/>
    <property type="evidence" value="ECO:0007669"/>
    <property type="project" value="InterPro"/>
</dbReference>